<dbReference type="Proteomes" id="UP000517916">
    <property type="component" value="Unassembled WGS sequence"/>
</dbReference>
<reference evidence="2 3" key="1">
    <citation type="submission" date="2020-08" db="EMBL/GenBank/DDBJ databases">
        <title>Genomic Encyclopedia of Archaeal and Bacterial Type Strains, Phase II (KMG-II): from individual species to whole genera.</title>
        <authorList>
            <person name="Goeker M."/>
        </authorList>
    </citation>
    <scope>NUCLEOTIDE SEQUENCE [LARGE SCALE GENOMIC DNA]</scope>
    <source>
        <strain evidence="2 3">DSM 43850</strain>
    </source>
</reference>
<dbReference type="EMBL" id="JACJID010000002">
    <property type="protein sequence ID" value="MBA8926507.1"/>
    <property type="molecule type" value="Genomic_DNA"/>
</dbReference>
<accession>A0ABR6BI04</accession>
<dbReference type="RefSeq" id="WP_051913043.1">
    <property type="nucleotide sequence ID" value="NZ_BAAABQ010000009.1"/>
</dbReference>
<feature type="compositionally biased region" description="Low complexity" evidence="1">
    <location>
        <begin position="24"/>
        <end position="35"/>
    </location>
</feature>
<name>A0ABR6BI04_9PSEU</name>
<feature type="region of interest" description="Disordered" evidence="1">
    <location>
        <begin position="1"/>
        <end position="42"/>
    </location>
</feature>
<organism evidence="2 3">
    <name type="scientific">Kutzneria viridogrisea</name>
    <dbReference type="NCBI Taxonomy" id="47990"/>
    <lineage>
        <taxon>Bacteria</taxon>
        <taxon>Bacillati</taxon>
        <taxon>Actinomycetota</taxon>
        <taxon>Actinomycetes</taxon>
        <taxon>Pseudonocardiales</taxon>
        <taxon>Pseudonocardiaceae</taxon>
        <taxon>Kutzneria</taxon>
    </lineage>
</organism>
<evidence type="ECO:0000256" key="1">
    <source>
        <dbReference type="SAM" id="MobiDB-lite"/>
    </source>
</evidence>
<evidence type="ECO:0008006" key="4">
    <source>
        <dbReference type="Google" id="ProtNLM"/>
    </source>
</evidence>
<comment type="caution">
    <text evidence="2">The sequence shown here is derived from an EMBL/GenBank/DDBJ whole genome shotgun (WGS) entry which is preliminary data.</text>
</comment>
<protein>
    <recommendedName>
        <fullName evidence="4">XRE family transcriptional regulator</fullName>
    </recommendedName>
</protein>
<keyword evidence="3" id="KW-1185">Reference proteome</keyword>
<gene>
    <name evidence="2" type="ORF">BC739_003706</name>
</gene>
<proteinExistence type="predicted"/>
<evidence type="ECO:0000313" key="2">
    <source>
        <dbReference type="EMBL" id="MBA8926507.1"/>
    </source>
</evidence>
<evidence type="ECO:0000313" key="3">
    <source>
        <dbReference type="Proteomes" id="UP000517916"/>
    </source>
</evidence>
<sequence length="324" mass="34918">MTITSDTAGREMGGAALAGESQLSSPEEIPPSGGSHTALSDALRDGPFHQALHQAILAKGLSLARLRAQLDTAGAHIGQSTLSYWQRGLRRPEMPRATEAVLALEQVLDLPVQSLLSLLEPISDGSARQNGAVEEIEQDLRNSGLRLRALHEVVTVNAARSRRSVLNRIVVEALEHGADRYLALHQADERGRVEHSAVHTAEGCRAGRVRKRAPDGSVAFELLFDRKLAVGDTHVFSYSVVDTASGQTGGHVRRFAAPVGNYLLQLRFHRGVLPARCFREVHGPDVEVSELHYGLDGVVSAYFEPVEAERAGITVLWGQASGGC</sequence>